<feature type="compositionally biased region" description="Basic and acidic residues" evidence="1">
    <location>
        <begin position="172"/>
        <end position="183"/>
    </location>
</feature>
<evidence type="ECO:0000313" key="4">
    <source>
        <dbReference type="Proteomes" id="UP000316406"/>
    </source>
</evidence>
<comment type="caution">
    <text evidence="3">The sequence shown here is derived from an EMBL/GenBank/DDBJ whole genome shotgun (WGS) entry which is preliminary data.</text>
</comment>
<dbReference type="OrthoDB" id="4810192at2"/>
<dbReference type="Proteomes" id="UP000316406">
    <property type="component" value="Unassembled WGS sequence"/>
</dbReference>
<feature type="region of interest" description="Disordered" evidence="1">
    <location>
        <begin position="79"/>
        <end position="209"/>
    </location>
</feature>
<proteinExistence type="predicted"/>
<dbReference type="PANTHER" id="PTHR24637">
    <property type="entry name" value="COLLAGEN"/>
    <property type="match status" value="1"/>
</dbReference>
<dbReference type="AlphaFoldDB" id="A0A556C4P0"/>
<feature type="transmembrane region" description="Helical" evidence="2">
    <location>
        <begin position="16"/>
        <end position="34"/>
    </location>
</feature>
<keyword evidence="2" id="KW-1133">Transmembrane helix</keyword>
<keyword evidence="3" id="KW-0176">Collagen</keyword>
<feature type="compositionally biased region" description="Low complexity" evidence="1">
    <location>
        <begin position="146"/>
        <end position="160"/>
    </location>
</feature>
<reference evidence="3 4" key="1">
    <citation type="submission" date="2019-07" db="EMBL/GenBank/DDBJ databases">
        <title>Draft genome sequence of Brevibacterium aurantiacum XU54 isolated from Xinjiang China.</title>
        <authorList>
            <person name="Xu X."/>
        </authorList>
    </citation>
    <scope>NUCLEOTIDE SEQUENCE [LARGE SCALE GENOMIC DNA]</scope>
    <source>
        <strain evidence="3 4">XU54</strain>
    </source>
</reference>
<dbReference type="PROSITE" id="PS51257">
    <property type="entry name" value="PROKAR_LIPOPROTEIN"/>
    <property type="match status" value="1"/>
</dbReference>
<evidence type="ECO:0000256" key="1">
    <source>
        <dbReference type="SAM" id="MobiDB-lite"/>
    </source>
</evidence>
<name>A0A556C4P0_BREAU</name>
<keyword evidence="4" id="KW-1185">Reference proteome</keyword>
<dbReference type="EMBL" id="VLTK01000023">
    <property type="protein sequence ID" value="TSI11978.1"/>
    <property type="molecule type" value="Genomic_DNA"/>
</dbReference>
<protein>
    <submittedName>
        <fullName evidence="3">Collagen-like protein</fullName>
    </submittedName>
</protein>
<sequence>MRRHDDRRGREFPPRWFNTVMLLVAIACIIWTLWSINMSKQEADEATTSANALADQVATACEDGAVKVDGRDICTKAQQVKKNVDEPEAGPAGPRGRQGVPGPRSTVPGPAGEPGEDGQDSEVPGPTGETGEPGDQGAPGEDSEIPGPVGEPGKPGVPGEDGSTVVGPPGAKGEKGEKGDKGESVTGPPGPRGDKGEKGSAGRGISDVTCTADGDWLFEFTDGTDVTVAGPCRAQSAPTSNPTTAP</sequence>
<keyword evidence="2" id="KW-0812">Transmembrane</keyword>
<evidence type="ECO:0000313" key="3">
    <source>
        <dbReference type="EMBL" id="TSI11978.1"/>
    </source>
</evidence>
<gene>
    <name evidence="3" type="ORF">FO013_21280</name>
</gene>
<accession>A0A556C4P0</accession>
<keyword evidence="2" id="KW-0472">Membrane</keyword>
<feature type="compositionally biased region" description="Polar residues" evidence="1">
    <location>
        <begin position="236"/>
        <end position="246"/>
    </location>
</feature>
<organism evidence="3 4">
    <name type="scientific">Brevibacterium aurantiacum</name>
    <dbReference type="NCBI Taxonomy" id="273384"/>
    <lineage>
        <taxon>Bacteria</taxon>
        <taxon>Bacillati</taxon>
        <taxon>Actinomycetota</taxon>
        <taxon>Actinomycetes</taxon>
        <taxon>Micrococcales</taxon>
        <taxon>Brevibacteriaceae</taxon>
        <taxon>Brevibacterium</taxon>
    </lineage>
</organism>
<dbReference type="RefSeq" id="WP_143924563.1">
    <property type="nucleotide sequence ID" value="NZ_VLTK01000023.1"/>
</dbReference>
<feature type="region of interest" description="Disordered" evidence="1">
    <location>
        <begin position="226"/>
        <end position="246"/>
    </location>
</feature>
<feature type="compositionally biased region" description="Low complexity" evidence="1">
    <location>
        <begin position="89"/>
        <end position="104"/>
    </location>
</feature>
<evidence type="ECO:0000256" key="2">
    <source>
        <dbReference type="SAM" id="Phobius"/>
    </source>
</evidence>